<dbReference type="InterPro" id="IPR038192">
    <property type="entry name" value="CSTF_C_sf"/>
</dbReference>
<evidence type="ECO:0000256" key="1">
    <source>
        <dbReference type="ARBA" id="ARBA00004123"/>
    </source>
</evidence>
<evidence type="ECO:0000313" key="7">
    <source>
        <dbReference type="Proteomes" id="UP001498398"/>
    </source>
</evidence>
<dbReference type="Proteomes" id="UP001498398">
    <property type="component" value="Unassembled WGS sequence"/>
</dbReference>
<feature type="region of interest" description="Disordered" evidence="3">
    <location>
        <begin position="58"/>
        <end position="105"/>
    </location>
</feature>
<sequence>MDVLAHMKAFVITHPDQARALLVAHPQLSYALFQALLLNRVVDESILQRMLAATGARTQPPLAAPSPAPGMSQPPFQPQPTQAYPTPFSQGPPGQYPPAPPYGGMPPPGAMFPHAAAYYGRPPMPGMVPTPPPPSAGLQGSPPSTPVQATGPGAPTAGQDASAAISDSQRQMLMQVLAMTPEQIQALPEADQAAIIQLRAQFMPS</sequence>
<dbReference type="InterPro" id="IPR026896">
    <property type="entry name" value="CSTF_C"/>
</dbReference>
<dbReference type="PANTHER" id="PTHR45735">
    <property type="entry name" value="CLEAVAGE STIMULATION FACTOR SUBUNIT 2"/>
    <property type="match status" value="1"/>
</dbReference>
<dbReference type="Pfam" id="PF14304">
    <property type="entry name" value="CSTF_C"/>
    <property type="match status" value="1"/>
</dbReference>
<name>A0ABR1K908_9AGAR</name>
<feature type="domain" description="Transcription termination and cleavage factor C-terminal" evidence="4">
    <location>
        <begin position="168"/>
        <end position="203"/>
    </location>
</feature>
<accession>A0ABR1K908</accession>
<proteinExistence type="predicted"/>
<dbReference type="InterPro" id="IPR025742">
    <property type="entry name" value="CSTF2_hinge"/>
</dbReference>
<keyword evidence="2" id="KW-0539">Nucleus</keyword>
<dbReference type="Gene3D" id="1.10.20.70">
    <property type="entry name" value="Transcription termination and cleavage factor, C-terminal domain"/>
    <property type="match status" value="1"/>
</dbReference>
<evidence type="ECO:0000256" key="3">
    <source>
        <dbReference type="SAM" id="MobiDB-lite"/>
    </source>
</evidence>
<dbReference type="Gene3D" id="1.25.40.630">
    <property type="match status" value="1"/>
</dbReference>
<evidence type="ECO:0000256" key="2">
    <source>
        <dbReference type="ARBA" id="ARBA00023242"/>
    </source>
</evidence>
<evidence type="ECO:0000313" key="6">
    <source>
        <dbReference type="EMBL" id="KAK7473155.1"/>
    </source>
</evidence>
<keyword evidence="7" id="KW-1185">Reference proteome</keyword>
<feature type="compositionally biased region" description="Polar residues" evidence="3">
    <location>
        <begin position="79"/>
        <end position="89"/>
    </location>
</feature>
<gene>
    <name evidence="6" type="ORF">VKT23_001255</name>
</gene>
<feature type="domain" description="Cleavage stimulation factor subunit 2 hinge" evidence="5">
    <location>
        <begin position="1"/>
        <end position="51"/>
    </location>
</feature>
<comment type="subcellular location">
    <subcellularLocation>
        <location evidence="1">Nucleus</location>
    </subcellularLocation>
</comment>
<reference evidence="6 7" key="1">
    <citation type="submission" date="2024-01" db="EMBL/GenBank/DDBJ databases">
        <title>A draft genome for the cacao thread blight pathogen Marasmiellus scandens.</title>
        <authorList>
            <person name="Baruah I.K."/>
            <person name="Leung J."/>
            <person name="Bukari Y."/>
            <person name="Amoako-Attah I."/>
            <person name="Meinhardt L.W."/>
            <person name="Bailey B.A."/>
            <person name="Cohen S.P."/>
        </authorList>
    </citation>
    <scope>NUCLEOTIDE SEQUENCE [LARGE SCALE GENOMIC DNA]</scope>
    <source>
        <strain evidence="6 7">GH-19</strain>
    </source>
</reference>
<dbReference type="Pfam" id="PF14327">
    <property type="entry name" value="CSTF2_hinge"/>
    <property type="match status" value="1"/>
</dbReference>
<evidence type="ECO:0000259" key="4">
    <source>
        <dbReference type="Pfam" id="PF14304"/>
    </source>
</evidence>
<evidence type="ECO:0000259" key="5">
    <source>
        <dbReference type="Pfam" id="PF14327"/>
    </source>
</evidence>
<feature type="region of interest" description="Disordered" evidence="3">
    <location>
        <begin position="126"/>
        <end position="160"/>
    </location>
</feature>
<organism evidence="6 7">
    <name type="scientific">Marasmiellus scandens</name>
    <dbReference type="NCBI Taxonomy" id="2682957"/>
    <lineage>
        <taxon>Eukaryota</taxon>
        <taxon>Fungi</taxon>
        <taxon>Dikarya</taxon>
        <taxon>Basidiomycota</taxon>
        <taxon>Agaricomycotina</taxon>
        <taxon>Agaricomycetes</taxon>
        <taxon>Agaricomycetidae</taxon>
        <taxon>Agaricales</taxon>
        <taxon>Marasmiineae</taxon>
        <taxon>Omphalotaceae</taxon>
        <taxon>Marasmiellus</taxon>
    </lineage>
</organism>
<dbReference type="EMBL" id="JBANRG010000001">
    <property type="protein sequence ID" value="KAK7473155.1"/>
    <property type="molecule type" value="Genomic_DNA"/>
</dbReference>
<feature type="compositionally biased region" description="Pro residues" evidence="3">
    <location>
        <begin position="126"/>
        <end position="135"/>
    </location>
</feature>
<evidence type="ECO:0008006" key="8">
    <source>
        <dbReference type="Google" id="ProtNLM"/>
    </source>
</evidence>
<dbReference type="PANTHER" id="PTHR45735:SF2">
    <property type="entry name" value="CLEAVAGE STIMULATION FACTOR SUBUNIT 2"/>
    <property type="match status" value="1"/>
</dbReference>
<comment type="caution">
    <text evidence="6">The sequence shown here is derived from an EMBL/GenBank/DDBJ whole genome shotgun (WGS) entry which is preliminary data.</text>
</comment>
<protein>
    <recommendedName>
        <fullName evidence="8">Cleavage stimulation factor subunit 2</fullName>
    </recommendedName>
</protein>
<feature type="compositionally biased region" description="Pro residues" evidence="3">
    <location>
        <begin position="94"/>
        <end position="105"/>
    </location>
</feature>